<dbReference type="SUPFAM" id="SSF53474">
    <property type="entry name" value="alpha/beta-Hydrolases"/>
    <property type="match status" value="1"/>
</dbReference>
<proteinExistence type="predicted"/>
<keyword evidence="3" id="KW-1185">Reference proteome</keyword>
<dbReference type="PANTHER" id="PTHR42972">
    <property type="entry name" value="TOL-PAL SYSTEM PROTEIN TOLB"/>
    <property type="match status" value="1"/>
</dbReference>
<feature type="compositionally biased region" description="Low complexity" evidence="1">
    <location>
        <begin position="19"/>
        <end position="34"/>
    </location>
</feature>
<feature type="compositionally biased region" description="Basic and acidic residues" evidence="1">
    <location>
        <begin position="1"/>
        <end position="11"/>
    </location>
</feature>
<dbReference type="EMBL" id="GL883026">
    <property type="protein sequence ID" value="EGG15274.1"/>
    <property type="molecule type" value="Genomic_DNA"/>
</dbReference>
<dbReference type="AlphaFoldDB" id="F4Q9A5"/>
<feature type="region of interest" description="Disordered" evidence="1">
    <location>
        <begin position="1"/>
        <end position="43"/>
    </location>
</feature>
<dbReference type="STRING" id="1054147.F4Q9A5"/>
<dbReference type="Proteomes" id="UP000007797">
    <property type="component" value="Unassembled WGS sequence"/>
</dbReference>
<evidence type="ECO:0000256" key="1">
    <source>
        <dbReference type="SAM" id="MobiDB-lite"/>
    </source>
</evidence>
<gene>
    <name evidence="2" type="ORF">DFA_10108</name>
</gene>
<protein>
    <recommendedName>
        <fullName evidence="4">Peptidase S9 prolyl oligopeptidase catalytic domain-containing protein</fullName>
    </recommendedName>
</protein>
<dbReference type="OMA" id="WILLPTN"/>
<sequence length="912" mass="101230">MKGHKNKEIESKSSININQQQQQQSSQQQQQQQSKPKSYGSTIKSKGWKLKDNIKSFQLDKQVVTSDSYFLTNWDVLAPFPITDREYGSDILDAFGGIRNIPRGDKSTYPSDLTDDGRVGWQEVTADSESGMVAITYNETNGNVNWPLIEAWAGETASFFGGWAIADFELDQEETVLIICQGQDKLYLDETILQGDTYGMGIMYNSILLLPGNHTVYVRISGSEGFEFSCQIQLIETNQSPTLLMINDVIVPDIVGGQFVSAYLSLTVLNMLNQSINVIEASAQTPYILQLVKRPPIEAGQVVPIFLVISSQTKITCSSANTLEIPATITTDQSDYIPLTLNFTCRSFGDPFTFTFLDFDQSVQYSSAIPPIEKCPAAGCSIILTMHGAGVDAKAGGAWTSSYQRQNNSWILLPTNRREYGWDWQGPGLKNAWSALDYLTSMLPSVPNGQQYKYAANYSRLMYAGHSMGGHGCWHVSTHYPDLSIAVAVAAGWIDYQTYLPFFLRLGDSWTDPFVRYLLDASISHHNVDMYTPHLAGIPLIARFGTIDDNVPPYHLRRMVRLVDEITRNTTFGQISAVAGEGHWFNGVVDDAIMQAFFNENAQQGRPALPQQFVVTSLNPQNSGSRGGIQILQLTEVGRVGKLFVNQTQTSQGLKWIITSQNVRRFGFVPFDECPQSIELDGDSFSYHQYPQITYFSDEGWDTTGNNEWLLQEKQPLTYGPISLVLEFQLTIVYGTKGTYEQEVANREIAIYLANTLYYQERYSVTVMPDTDFTSSVFAMSNVILISGPQANAASNSIKSTFPVQYRSEGGFMIGPNTFTGDGLGLVFLSPCPSSVTRQGCLIAMIDGTDADGLYKALNLFPIKSTYAVPDYAVTSGNNYGYSGSAGLMALGFWNNLWQFDSSNSYYSTIQN</sequence>
<dbReference type="OrthoDB" id="449091at2759"/>
<evidence type="ECO:0000313" key="3">
    <source>
        <dbReference type="Proteomes" id="UP000007797"/>
    </source>
</evidence>
<dbReference type="RefSeq" id="XP_004351994.1">
    <property type="nucleotide sequence ID" value="XM_004351942.1"/>
</dbReference>
<dbReference type="GeneID" id="14867463"/>
<dbReference type="InterPro" id="IPR029058">
    <property type="entry name" value="AB_hydrolase_fold"/>
</dbReference>
<dbReference type="PANTHER" id="PTHR42972:SF9">
    <property type="entry name" value="PEPTIDASE S9 PROLYL OLIGOPEPTIDASE CATALYTIC DOMAIN-CONTAINING PROTEIN"/>
    <property type="match status" value="1"/>
</dbReference>
<dbReference type="Gene3D" id="3.40.50.1820">
    <property type="entry name" value="alpha/beta hydrolase"/>
    <property type="match status" value="1"/>
</dbReference>
<evidence type="ECO:0000313" key="2">
    <source>
        <dbReference type="EMBL" id="EGG15274.1"/>
    </source>
</evidence>
<reference evidence="3" key="1">
    <citation type="journal article" date="2011" name="Genome Res.">
        <title>Phylogeny-wide analysis of social amoeba genomes highlights ancient origins for complex intercellular communication.</title>
        <authorList>
            <person name="Heidel A.J."/>
            <person name="Lawal H.M."/>
            <person name="Felder M."/>
            <person name="Schilde C."/>
            <person name="Helps N.R."/>
            <person name="Tunggal B."/>
            <person name="Rivero F."/>
            <person name="John U."/>
            <person name="Schleicher M."/>
            <person name="Eichinger L."/>
            <person name="Platzer M."/>
            <person name="Noegel A.A."/>
            <person name="Schaap P."/>
            <person name="Gloeckner G."/>
        </authorList>
    </citation>
    <scope>NUCLEOTIDE SEQUENCE [LARGE SCALE GENOMIC DNA]</scope>
    <source>
        <strain evidence="3">SH3</strain>
    </source>
</reference>
<evidence type="ECO:0008006" key="4">
    <source>
        <dbReference type="Google" id="ProtNLM"/>
    </source>
</evidence>
<name>F4Q9A5_CACFS</name>
<accession>F4Q9A5</accession>
<dbReference type="KEGG" id="dfa:DFA_10108"/>
<organism evidence="2 3">
    <name type="scientific">Cavenderia fasciculata</name>
    <name type="common">Slime mold</name>
    <name type="synonym">Dictyostelium fasciculatum</name>
    <dbReference type="NCBI Taxonomy" id="261658"/>
    <lineage>
        <taxon>Eukaryota</taxon>
        <taxon>Amoebozoa</taxon>
        <taxon>Evosea</taxon>
        <taxon>Eumycetozoa</taxon>
        <taxon>Dictyostelia</taxon>
        <taxon>Acytosteliales</taxon>
        <taxon>Cavenderiaceae</taxon>
        <taxon>Cavenderia</taxon>
    </lineage>
</organism>